<dbReference type="InterPro" id="IPR021281">
    <property type="entry name" value="SNAPC2"/>
</dbReference>
<dbReference type="Pfam" id="PF11035">
    <property type="entry name" value="SNAPC2"/>
    <property type="match status" value="2"/>
</dbReference>
<sequence>MDELEDGADMQNNSVEKEEIKPIKRKGRPPKAKCEPNEGCSSPKRARSFRRRAGKAKEIYQPKHVTWKLKEKKLLLQALKNFSPTDIESIQSLVKSKTKEEISHYIEKMKKGAVRKIKANKAPKAPIEYWLNLLSDLTSQEKKDYTINLGKVMSIIANFEVFPEPGPSTPDYKAIYKYISGMLSESELPDLGKLESAVILDLLHGLVDFLRSHHTTKQREVMLWKYNLLAGKVDMNDPLQALIKARKAIENDFSDLCPENGNSQPQSSTAQSSTQSSVENHPGPSTQPTQDSVQSATQPTQESVQSDTQINSKSSSSEKEPGSLQTAKKRNLGKERTKASKTPCPRKPTLFTMNPLCIPVDLIKMTPIMRVPQGQLNRLVPPPLPNTQRKVTDPMMPQVHTTNISPHPKLPVRRQQQLHPAYACVKSRSGAGATRCIFVSSTQIK</sequence>
<proteinExistence type="predicted"/>
<feature type="compositionally biased region" description="Basic residues" evidence="1">
    <location>
        <begin position="44"/>
        <end position="54"/>
    </location>
</feature>
<dbReference type="GO" id="GO:0009301">
    <property type="term" value="P:snRNA transcription"/>
    <property type="evidence" value="ECO:0007669"/>
    <property type="project" value="InterPro"/>
</dbReference>
<feature type="region of interest" description="Disordered" evidence="1">
    <location>
        <begin position="1"/>
        <end position="55"/>
    </location>
</feature>
<keyword evidence="3" id="KW-1185">Reference proteome</keyword>
<dbReference type="AlphaFoldDB" id="A0A8W8KU08"/>
<dbReference type="PANTHER" id="PTHR15132:SF1">
    <property type="entry name" value="SNRNA-ACTIVATING PROTEIN COMPLEX SUBUNIT 2"/>
    <property type="match status" value="1"/>
</dbReference>
<evidence type="ECO:0000313" key="2">
    <source>
        <dbReference type="EnsemblMetazoa" id="G25032.6:cds"/>
    </source>
</evidence>
<evidence type="ECO:0000256" key="1">
    <source>
        <dbReference type="SAM" id="MobiDB-lite"/>
    </source>
</evidence>
<dbReference type="Gene3D" id="1.10.10.60">
    <property type="entry name" value="Homeodomain-like"/>
    <property type="match status" value="1"/>
</dbReference>
<dbReference type="PANTHER" id="PTHR15132">
    <property type="entry name" value="SNRNA-ACTIVATING PROTEIN COMPLEX SUBUNIT 2"/>
    <property type="match status" value="1"/>
</dbReference>
<dbReference type="OMA" id="DTCSDLM"/>
<dbReference type="GO" id="GO:0016604">
    <property type="term" value="C:nuclear body"/>
    <property type="evidence" value="ECO:0007669"/>
    <property type="project" value="TreeGrafter"/>
</dbReference>
<reference evidence="2" key="1">
    <citation type="submission" date="2022-08" db="UniProtKB">
        <authorList>
            <consortium name="EnsemblMetazoa"/>
        </authorList>
    </citation>
    <scope>IDENTIFICATION</scope>
    <source>
        <strain evidence="2">05x7-T-G4-1.051#20</strain>
    </source>
</reference>
<dbReference type="Proteomes" id="UP000005408">
    <property type="component" value="Unassembled WGS sequence"/>
</dbReference>
<protein>
    <recommendedName>
        <fullName evidence="4">Myb-like domain-containing protein</fullName>
    </recommendedName>
</protein>
<feature type="region of interest" description="Disordered" evidence="1">
    <location>
        <begin position="254"/>
        <end position="348"/>
    </location>
</feature>
<evidence type="ECO:0000313" key="3">
    <source>
        <dbReference type="Proteomes" id="UP000005408"/>
    </source>
</evidence>
<organism evidence="2 3">
    <name type="scientific">Magallana gigas</name>
    <name type="common">Pacific oyster</name>
    <name type="synonym">Crassostrea gigas</name>
    <dbReference type="NCBI Taxonomy" id="29159"/>
    <lineage>
        <taxon>Eukaryota</taxon>
        <taxon>Metazoa</taxon>
        <taxon>Spiralia</taxon>
        <taxon>Lophotrochozoa</taxon>
        <taxon>Mollusca</taxon>
        <taxon>Bivalvia</taxon>
        <taxon>Autobranchia</taxon>
        <taxon>Pteriomorphia</taxon>
        <taxon>Ostreida</taxon>
        <taxon>Ostreoidea</taxon>
        <taxon>Ostreidae</taxon>
        <taxon>Magallana</taxon>
    </lineage>
</organism>
<dbReference type="GO" id="GO:0016251">
    <property type="term" value="F:RNA polymerase II general transcription initiation factor activity"/>
    <property type="evidence" value="ECO:0007669"/>
    <property type="project" value="InterPro"/>
</dbReference>
<dbReference type="EnsemblMetazoa" id="G25032.6">
    <property type="protein sequence ID" value="G25032.6:cds"/>
    <property type="gene ID" value="G25032"/>
</dbReference>
<evidence type="ECO:0008006" key="4">
    <source>
        <dbReference type="Google" id="ProtNLM"/>
    </source>
</evidence>
<dbReference type="OrthoDB" id="5990578at2759"/>
<accession>A0A8W8KU08</accession>
<feature type="compositionally biased region" description="Low complexity" evidence="1">
    <location>
        <begin position="263"/>
        <end position="277"/>
    </location>
</feature>
<name>A0A8W8KU08_MAGGI</name>
<feature type="compositionally biased region" description="Polar residues" evidence="1">
    <location>
        <begin position="283"/>
        <end position="311"/>
    </location>
</feature>